<dbReference type="InParanoid" id="E9I415"/>
<dbReference type="AlphaFoldDB" id="E9I415"/>
<organism evidence="2 3">
    <name type="scientific">Daphnia pulex</name>
    <name type="common">Water flea</name>
    <dbReference type="NCBI Taxonomy" id="6669"/>
    <lineage>
        <taxon>Eukaryota</taxon>
        <taxon>Metazoa</taxon>
        <taxon>Ecdysozoa</taxon>
        <taxon>Arthropoda</taxon>
        <taxon>Crustacea</taxon>
        <taxon>Branchiopoda</taxon>
        <taxon>Diplostraca</taxon>
        <taxon>Cladocera</taxon>
        <taxon>Anomopoda</taxon>
        <taxon>Daphniidae</taxon>
        <taxon>Daphnia</taxon>
    </lineage>
</organism>
<evidence type="ECO:0000313" key="3">
    <source>
        <dbReference type="Proteomes" id="UP000000305"/>
    </source>
</evidence>
<keyword evidence="3" id="KW-1185">Reference proteome</keyword>
<dbReference type="HOGENOM" id="CLU_2869846_0_0_1"/>
<dbReference type="Proteomes" id="UP000000305">
    <property type="component" value="Unassembled WGS sequence"/>
</dbReference>
<evidence type="ECO:0000256" key="1">
    <source>
        <dbReference type="SAM" id="MobiDB-lite"/>
    </source>
</evidence>
<sequence length="64" mass="6882">MDPHDADPEEVGSDAEEREEGLFDGEDDEENLMDDGEGDVASSDSELQVQDPSQEIESQVGGKA</sequence>
<dbReference type="EMBL" id="GL734864">
    <property type="protein sequence ID" value="EFX61266.1"/>
    <property type="molecule type" value="Genomic_DNA"/>
</dbReference>
<dbReference type="KEGG" id="dpx:DAPPUDRAFT_274291"/>
<proteinExistence type="predicted"/>
<feature type="compositionally biased region" description="Polar residues" evidence="1">
    <location>
        <begin position="42"/>
        <end position="57"/>
    </location>
</feature>
<evidence type="ECO:0000313" key="2">
    <source>
        <dbReference type="EMBL" id="EFX61266.1"/>
    </source>
</evidence>
<reference evidence="2 3" key="1">
    <citation type="journal article" date="2011" name="Science">
        <title>The ecoresponsive genome of Daphnia pulex.</title>
        <authorList>
            <person name="Colbourne J.K."/>
            <person name="Pfrender M.E."/>
            <person name="Gilbert D."/>
            <person name="Thomas W.K."/>
            <person name="Tucker A."/>
            <person name="Oakley T.H."/>
            <person name="Tokishita S."/>
            <person name="Aerts A."/>
            <person name="Arnold G.J."/>
            <person name="Basu M.K."/>
            <person name="Bauer D.J."/>
            <person name="Caceres C.E."/>
            <person name="Carmel L."/>
            <person name="Casola C."/>
            <person name="Choi J.H."/>
            <person name="Detter J.C."/>
            <person name="Dong Q."/>
            <person name="Dusheyko S."/>
            <person name="Eads B.D."/>
            <person name="Frohlich T."/>
            <person name="Geiler-Samerotte K.A."/>
            <person name="Gerlach D."/>
            <person name="Hatcher P."/>
            <person name="Jogdeo S."/>
            <person name="Krijgsveld J."/>
            <person name="Kriventseva E.V."/>
            <person name="Kultz D."/>
            <person name="Laforsch C."/>
            <person name="Lindquist E."/>
            <person name="Lopez J."/>
            <person name="Manak J.R."/>
            <person name="Muller J."/>
            <person name="Pangilinan J."/>
            <person name="Patwardhan R.P."/>
            <person name="Pitluck S."/>
            <person name="Pritham E.J."/>
            <person name="Rechtsteiner A."/>
            <person name="Rho M."/>
            <person name="Rogozin I.B."/>
            <person name="Sakarya O."/>
            <person name="Salamov A."/>
            <person name="Schaack S."/>
            <person name="Shapiro H."/>
            <person name="Shiga Y."/>
            <person name="Skalitzky C."/>
            <person name="Smith Z."/>
            <person name="Souvorov A."/>
            <person name="Sung W."/>
            <person name="Tang Z."/>
            <person name="Tsuchiya D."/>
            <person name="Tu H."/>
            <person name="Vos H."/>
            <person name="Wang M."/>
            <person name="Wolf Y.I."/>
            <person name="Yamagata H."/>
            <person name="Yamada T."/>
            <person name="Ye Y."/>
            <person name="Shaw J.R."/>
            <person name="Andrews J."/>
            <person name="Crease T.J."/>
            <person name="Tang H."/>
            <person name="Lucas S.M."/>
            <person name="Robertson H.M."/>
            <person name="Bork P."/>
            <person name="Koonin E.V."/>
            <person name="Zdobnov E.M."/>
            <person name="Grigoriev I.V."/>
            <person name="Lynch M."/>
            <person name="Boore J.L."/>
        </authorList>
    </citation>
    <scope>NUCLEOTIDE SEQUENCE [LARGE SCALE GENOMIC DNA]</scope>
</reference>
<accession>E9I415</accession>
<gene>
    <name evidence="2" type="ORF">DAPPUDRAFT_274291</name>
</gene>
<name>E9I415_DAPPU</name>
<feature type="region of interest" description="Disordered" evidence="1">
    <location>
        <begin position="1"/>
        <end position="64"/>
    </location>
</feature>
<feature type="compositionally biased region" description="Acidic residues" evidence="1">
    <location>
        <begin position="7"/>
        <end position="38"/>
    </location>
</feature>
<protein>
    <submittedName>
        <fullName evidence="2">Uncharacterized protein</fullName>
    </submittedName>
</protein>